<organism evidence="1 2">
    <name type="scientific">Thelonectria olida</name>
    <dbReference type="NCBI Taxonomy" id="1576542"/>
    <lineage>
        <taxon>Eukaryota</taxon>
        <taxon>Fungi</taxon>
        <taxon>Dikarya</taxon>
        <taxon>Ascomycota</taxon>
        <taxon>Pezizomycotina</taxon>
        <taxon>Sordariomycetes</taxon>
        <taxon>Hypocreomycetidae</taxon>
        <taxon>Hypocreales</taxon>
        <taxon>Nectriaceae</taxon>
        <taxon>Thelonectria</taxon>
    </lineage>
</organism>
<reference evidence="1 2" key="1">
    <citation type="journal article" date="2021" name="Nat. Commun.">
        <title>Genetic determinants of endophytism in the Arabidopsis root mycobiome.</title>
        <authorList>
            <person name="Mesny F."/>
            <person name="Miyauchi S."/>
            <person name="Thiergart T."/>
            <person name="Pickel B."/>
            <person name="Atanasova L."/>
            <person name="Karlsson M."/>
            <person name="Huettel B."/>
            <person name="Barry K.W."/>
            <person name="Haridas S."/>
            <person name="Chen C."/>
            <person name="Bauer D."/>
            <person name="Andreopoulos W."/>
            <person name="Pangilinan J."/>
            <person name="LaButti K."/>
            <person name="Riley R."/>
            <person name="Lipzen A."/>
            <person name="Clum A."/>
            <person name="Drula E."/>
            <person name="Henrissat B."/>
            <person name="Kohler A."/>
            <person name="Grigoriev I.V."/>
            <person name="Martin F.M."/>
            <person name="Hacquard S."/>
        </authorList>
    </citation>
    <scope>NUCLEOTIDE SEQUENCE [LARGE SCALE GENOMIC DNA]</scope>
    <source>
        <strain evidence="1 2">MPI-CAGE-CH-0241</strain>
    </source>
</reference>
<dbReference type="OrthoDB" id="4926491at2759"/>
<proteinExistence type="predicted"/>
<dbReference type="Proteomes" id="UP000777438">
    <property type="component" value="Unassembled WGS sequence"/>
</dbReference>
<comment type="caution">
    <text evidence="1">The sequence shown here is derived from an EMBL/GenBank/DDBJ whole genome shotgun (WGS) entry which is preliminary data.</text>
</comment>
<gene>
    <name evidence="1" type="ORF">B0T10DRAFT_482118</name>
</gene>
<evidence type="ECO:0000313" key="1">
    <source>
        <dbReference type="EMBL" id="KAH6893373.1"/>
    </source>
</evidence>
<sequence>MSLPLKVKIALRDHWEKADSPLQKSIKEVKDLLGLDVYCEPQWPIIISDLEKVYDDKGQLTQAVIGLLHTWFVTIAELMDDDSHEAWSEKVVEKIREFTSRLKLNVEVGEGERAVTEWSDSRQGFVVSVPKVHMYQPAQFAQVFMEQLLECFDEKKQQQSESLPIHSTTGDEWADVGIDETQERSTKTAESTALAPAVEFLPDPNNLPKPGTLLLKPPYHLLINSYGGNKLEIQCSHSATLDVLSQYLKRWCKINPNLTTKPPAVDIELNQGTCGFGLTYDTLTLSCENRYGSRFTVSPTLILHLVEGVLGYERVFSDASSWHYRRDAPFKQ</sequence>
<accession>A0A9P8WBV0</accession>
<dbReference type="AlphaFoldDB" id="A0A9P8WBV0"/>
<protein>
    <submittedName>
        <fullName evidence="1">Uncharacterized protein</fullName>
    </submittedName>
</protein>
<evidence type="ECO:0000313" key="2">
    <source>
        <dbReference type="Proteomes" id="UP000777438"/>
    </source>
</evidence>
<name>A0A9P8WBV0_9HYPO</name>
<keyword evidence="2" id="KW-1185">Reference proteome</keyword>
<dbReference type="EMBL" id="JAGPYM010000006">
    <property type="protein sequence ID" value="KAH6893373.1"/>
    <property type="molecule type" value="Genomic_DNA"/>
</dbReference>